<evidence type="ECO:0000313" key="3">
    <source>
        <dbReference type="Proteomes" id="UP000287756"/>
    </source>
</evidence>
<feature type="transmembrane region" description="Helical" evidence="1">
    <location>
        <begin position="546"/>
        <end position="568"/>
    </location>
</feature>
<keyword evidence="1" id="KW-1133">Transmembrane helix</keyword>
<sequence length="600" mass="67558">MPDWSYHVLFKPWLKKLSTKASREFIHKNMNRIASLPGGSGFIHFLGREEISDRLHTSINGLPFSGPVGLAGKMDPQLSGTKAFSQLGFGFIEIGPVTLEEERRPLYPKRTLANRTIAFPARGESIGLQKTLDHLVRDNISQPLLFHLKGSQEEIMHLADQLQPYEGFYSISYQQMKNELHPTDLMLLNEYKPLYVRVPSHLVEDVQLEDELKWLSGIILEEQAGEDTVINKENHKHSLKKYPGLHKITVGGIREPADAIELLDEGADLLLLSSEYIDTGPGLPKRIYEALIDEKGERGIPDTGWNWYFLFGLSILLGGLLALMFSLTSVILPYDEHFLGMTREELLLFNERMIWFMKHDRMTLAGTMISGGFIYMMLAGFGVRHGLRWARQAIDFAAITGFAGILFFIGYGYFDWLHLVFWLVLLPMYMTGAIQSRGLKETPSSPNRKNSRAWKLGVYGQFCLVVLGFAFVLGGIIISVIGVSSVFIPTDIQYLCMPPDMIQAFNERLIPVVAHDRAGFGSALISVGSLVLMAALWGFHEGKRWLWWMYLIGGIPAFAAGIFVHIMIGYTTFIHLLPAYIALGLYGSGLILSFSYLTKR</sequence>
<feature type="transmembrane region" description="Helical" evidence="1">
    <location>
        <begin position="307"/>
        <end position="332"/>
    </location>
</feature>
<protein>
    <submittedName>
        <fullName evidence="2">Dihydroorotate dehydrogenase</fullName>
    </submittedName>
</protein>
<evidence type="ECO:0000256" key="1">
    <source>
        <dbReference type="SAM" id="Phobius"/>
    </source>
</evidence>
<gene>
    <name evidence="2" type="ORF">HLI_03050</name>
</gene>
<keyword evidence="1" id="KW-0472">Membrane</keyword>
<feature type="transmembrane region" description="Helical" evidence="1">
    <location>
        <begin position="456"/>
        <end position="488"/>
    </location>
</feature>
<dbReference type="Proteomes" id="UP000287756">
    <property type="component" value="Chromosome"/>
</dbReference>
<organism evidence="2 3">
    <name type="scientific">Halobacillus litoralis</name>
    <dbReference type="NCBI Taxonomy" id="45668"/>
    <lineage>
        <taxon>Bacteria</taxon>
        <taxon>Bacillati</taxon>
        <taxon>Bacillota</taxon>
        <taxon>Bacilli</taxon>
        <taxon>Bacillales</taxon>
        <taxon>Bacillaceae</taxon>
        <taxon>Halobacillus</taxon>
    </lineage>
</organism>
<evidence type="ECO:0000313" key="2">
    <source>
        <dbReference type="EMBL" id="QAS51260.1"/>
    </source>
</evidence>
<keyword evidence="1" id="KW-0812">Transmembrane</keyword>
<name>A0A410M9B5_9BACI</name>
<reference evidence="2 3" key="1">
    <citation type="submission" date="2018-01" db="EMBL/GenBank/DDBJ databases">
        <title>The whole genome sequencing and assembly of Halobacillus litoralis ERB031 strain.</title>
        <authorList>
            <person name="Lee S.-J."/>
            <person name="Park M.-K."/>
            <person name="Kim J.-Y."/>
            <person name="Lee Y.-J."/>
            <person name="Yi H."/>
            <person name="Bahn Y.-S."/>
            <person name="Kim J.F."/>
            <person name="Lee D.-W."/>
        </authorList>
    </citation>
    <scope>NUCLEOTIDE SEQUENCE [LARGE SCALE GENOMIC DNA]</scope>
    <source>
        <strain evidence="2 3">ERB 031</strain>
    </source>
</reference>
<feature type="transmembrane region" description="Helical" evidence="1">
    <location>
        <begin position="419"/>
        <end position="435"/>
    </location>
</feature>
<dbReference type="KEGG" id="hli:HLI_03050"/>
<dbReference type="OrthoDB" id="9802377at2"/>
<accession>A0A410M9B5</accession>
<dbReference type="EMBL" id="CP026118">
    <property type="protein sequence ID" value="QAS51260.1"/>
    <property type="molecule type" value="Genomic_DNA"/>
</dbReference>
<feature type="transmembrane region" description="Helical" evidence="1">
    <location>
        <begin position="393"/>
        <end position="413"/>
    </location>
</feature>
<feature type="transmembrane region" description="Helical" evidence="1">
    <location>
        <begin position="574"/>
        <end position="597"/>
    </location>
</feature>
<feature type="transmembrane region" description="Helical" evidence="1">
    <location>
        <begin position="518"/>
        <end position="539"/>
    </location>
</feature>
<dbReference type="AlphaFoldDB" id="A0A410M9B5"/>
<proteinExistence type="predicted"/>
<dbReference type="InterPro" id="IPR013785">
    <property type="entry name" value="Aldolase_TIM"/>
</dbReference>
<dbReference type="Gene3D" id="3.20.20.70">
    <property type="entry name" value="Aldolase class I"/>
    <property type="match status" value="2"/>
</dbReference>
<dbReference type="RefSeq" id="WP_128523015.1">
    <property type="nucleotide sequence ID" value="NZ_CP026118.1"/>
</dbReference>
<feature type="transmembrane region" description="Helical" evidence="1">
    <location>
        <begin position="362"/>
        <end position="381"/>
    </location>
</feature>
<dbReference type="SUPFAM" id="SSF51395">
    <property type="entry name" value="FMN-linked oxidoreductases"/>
    <property type="match status" value="1"/>
</dbReference>